<dbReference type="AlphaFoldDB" id="A0A507B6D9"/>
<evidence type="ECO:0000313" key="1">
    <source>
        <dbReference type="EMBL" id="TPX14666.1"/>
    </source>
</evidence>
<dbReference type="OrthoDB" id="196847at2759"/>
<dbReference type="STRING" id="1093900.A0A507B6D9"/>
<evidence type="ECO:0000313" key="2">
    <source>
        <dbReference type="Proteomes" id="UP000319257"/>
    </source>
</evidence>
<dbReference type="EMBL" id="SKBQ01000266">
    <property type="protein sequence ID" value="TPX14666.1"/>
    <property type="molecule type" value="Genomic_DNA"/>
</dbReference>
<dbReference type="Proteomes" id="UP000319257">
    <property type="component" value="Unassembled WGS sequence"/>
</dbReference>
<gene>
    <name evidence="1" type="ORF">E0L32_012451</name>
</gene>
<accession>A0A507B6D9</accession>
<dbReference type="SUPFAM" id="SSF50891">
    <property type="entry name" value="Cyclophilin-like"/>
    <property type="match status" value="1"/>
</dbReference>
<feature type="non-terminal residue" evidence="1">
    <location>
        <position position="1"/>
    </location>
</feature>
<dbReference type="Gene3D" id="2.40.100.10">
    <property type="entry name" value="Cyclophilin-like"/>
    <property type="match status" value="1"/>
</dbReference>
<dbReference type="InParanoid" id="A0A507B6D9"/>
<name>A0A507B6D9_9PEZI</name>
<feature type="non-terminal residue" evidence="1">
    <location>
        <position position="157"/>
    </location>
</feature>
<evidence type="ECO:0008006" key="3">
    <source>
        <dbReference type="Google" id="ProtNLM"/>
    </source>
</evidence>
<dbReference type="GeneID" id="41979894"/>
<protein>
    <recommendedName>
        <fullName evidence="3">Urea amidolyase</fullName>
    </recommendedName>
</protein>
<keyword evidence="2" id="KW-1185">Reference proteome</keyword>
<sequence>PGGYQLFGRTIQVWNTWRTTKVFEPGHPWLLRFFDKIRFFPVDADELLDARAAFPHGQYDIRIEQGEFSYADYARTLAGAQSSITTFKAAQQAAFDAERRRWRELKLDEAPAESAEIAAVATGIPDGQVGAFSEVPGNIWKILVEEGAKVAAGDARG</sequence>
<dbReference type="InterPro" id="IPR029000">
    <property type="entry name" value="Cyclophilin-like_dom_sf"/>
</dbReference>
<dbReference type="RefSeq" id="XP_030996377.1">
    <property type="nucleotide sequence ID" value="XM_031135289.1"/>
</dbReference>
<comment type="caution">
    <text evidence="1">The sequence shown here is derived from an EMBL/GenBank/DDBJ whole genome shotgun (WGS) entry which is preliminary data.</text>
</comment>
<organism evidence="1 2">
    <name type="scientific">Thyridium curvatum</name>
    <dbReference type="NCBI Taxonomy" id="1093900"/>
    <lineage>
        <taxon>Eukaryota</taxon>
        <taxon>Fungi</taxon>
        <taxon>Dikarya</taxon>
        <taxon>Ascomycota</taxon>
        <taxon>Pezizomycotina</taxon>
        <taxon>Sordariomycetes</taxon>
        <taxon>Sordariomycetidae</taxon>
        <taxon>Thyridiales</taxon>
        <taxon>Thyridiaceae</taxon>
        <taxon>Thyridium</taxon>
    </lineage>
</organism>
<proteinExistence type="predicted"/>
<reference evidence="1 2" key="1">
    <citation type="submission" date="2019-06" db="EMBL/GenBank/DDBJ databases">
        <title>Draft genome sequence of the filamentous fungus Phialemoniopsis curvata isolated from diesel fuel.</title>
        <authorList>
            <person name="Varaljay V.A."/>
            <person name="Lyon W.J."/>
            <person name="Crouch A.L."/>
            <person name="Drake C.E."/>
            <person name="Hollomon J.M."/>
            <person name="Nadeau L.J."/>
            <person name="Nunn H.S."/>
            <person name="Stevenson B.S."/>
            <person name="Bojanowski C.L."/>
            <person name="Crookes-Goodson W.J."/>
        </authorList>
    </citation>
    <scope>NUCLEOTIDE SEQUENCE [LARGE SCALE GENOMIC DNA]</scope>
    <source>
        <strain evidence="1 2">D216</strain>
    </source>
</reference>